<dbReference type="GO" id="GO:0008360">
    <property type="term" value="P:regulation of cell shape"/>
    <property type="evidence" value="ECO:0007669"/>
    <property type="project" value="UniProtKB-KW"/>
</dbReference>
<dbReference type="SUPFAM" id="SSF53681">
    <property type="entry name" value="Aspartate/glutamate racemase"/>
    <property type="match status" value="2"/>
</dbReference>
<accession>A0A1R1MJS9</accession>
<dbReference type="HAMAP" id="MF_00258">
    <property type="entry name" value="Glu_racemase"/>
    <property type="match status" value="1"/>
</dbReference>
<feature type="binding site" evidence="7">
    <location>
        <begin position="10"/>
        <end position="11"/>
    </location>
    <ligand>
        <name>substrate</name>
    </ligand>
</feature>
<dbReference type="NCBIfam" id="TIGR00067">
    <property type="entry name" value="glut_race"/>
    <property type="match status" value="1"/>
</dbReference>
<dbReference type="AlphaFoldDB" id="A0A1R1MJS9"/>
<dbReference type="STRING" id="1914305.BLW93_07225"/>
<proteinExistence type="inferred from homology"/>
<keyword evidence="9" id="KW-1185">Reference proteome</keyword>
<keyword evidence="3 7" id="KW-0133">Cell shape</keyword>
<dbReference type="EMBL" id="MOEN01000030">
    <property type="protein sequence ID" value="OMH40061.1"/>
    <property type="molecule type" value="Genomic_DNA"/>
</dbReference>
<evidence type="ECO:0000256" key="5">
    <source>
        <dbReference type="ARBA" id="ARBA00023235"/>
    </source>
</evidence>
<dbReference type="InterPro" id="IPR033134">
    <property type="entry name" value="Asp/Glu_racemase_AS_2"/>
</dbReference>
<reference evidence="8 9" key="1">
    <citation type="submission" date="2016-10" db="EMBL/GenBank/DDBJ databases">
        <title>Genome sequence of a sulfur-reducing bacterium Desulfurobacterium indicum K6013.</title>
        <authorList>
            <person name="Cao J."/>
            <person name="Shao Z."/>
            <person name="Alain K."/>
            <person name="Jebbar M."/>
        </authorList>
    </citation>
    <scope>NUCLEOTIDE SEQUENCE [LARGE SCALE GENOMIC DNA]</scope>
    <source>
        <strain evidence="8 9">K6013</strain>
    </source>
</reference>
<evidence type="ECO:0000256" key="2">
    <source>
        <dbReference type="ARBA" id="ARBA00013090"/>
    </source>
</evidence>
<dbReference type="PROSITE" id="PS00924">
    <property type="entry name" value="ASP_GLU_RACEMASE_2"/>
    <property type="match status" value="1"/>
</dbReference>
<evidence type="ECO:0000256" key="1">
    <source>
        <dbReference type="ARBA" id="ARBA00001602"/>
    </source>
</evidence>
<dbReference type="InterPro" id="IPR001920">
    <property type="entry name" value="Asp/Glu_race"/>
</dbReference>
<dbReference type="PANTHER" id="PTHR21198">
    <property type="entry name" value="GLUTAMATE RACEMASE"/>
    <property type="match status" value="1"/>
</dbReference>
<dbReference type="RefSeq" id="WP_076713424.1">
    <property type="nucleotide sequence ID" value="NZ_MOEN01000030.1"/>
</dbReference>
<evidence type="ECO:0000256" key="6">
    <source>
        <dbReference type="ARBA" id="ARBA00023316"/>
    </source>
</evidence>
<dbReference type="UniPathway" id="UPA00219"/>
<organism evidence="8 9">
    <name type="scientific">Desulfurobacterium indicum</name>
    <dbReference type="NCBI Taxonomy" id="1914305"/>
    <lineage>
        <taxon>Bacteria</taxon>
        <taxon>Pseudomonadati</taxon>
        <taxon>Aquificota</taxon>
        <taxon>Aquificia</taxon>
        <taxon>Desulfurobacteriales</taxon>
        <taxon>Desulfurobacteriaceae</taxon>
        <taxon>Desulfurobacterium</taxon>
    </lineage>
</organism>
<feature type="binding site" evidence="7">
    <location>
        <begin position="42"/>
        <end position="43"/>
    </location>
    <ligand>
        <name>substrate</name>
    </ligand>
</feature>
<evidence type="ECO:0000256" key="3">
    <source>
        <dbReference type="ARBA" id="ARBA00022960"/>
    </source>
</evidence>
<comment type="function">
    <text evidence="7">Provides the (R)-glutamate required for cell wall biosynthesis.</text>
</comment>
<comment type="catalytic activity">
    <reaction evidence="1 7">
        <text>L-glutamate = D-glutamate</text>
        <dbReference type="Rhea" id="RHEA:12813"/>
        <dbReference type="ChEBI" id="CHEBI:29985"/>
        <dbReference type="ChEBI" id="CHEBI:29986"/>
        <dbReference type="EC" id="5.1.1.3"/>
    </reaction>
</comment>
<feature type="active site" description="Proton donor/acceptor" evidence="7">
    <location>
        <position position="73"/>
    </location>
</feature>
<evidence type="ECO:0000256" key="4">
    <source>
        <dbReference type="ARBA" id="ARBA00022984"/>
    </source>
</evidence>
<name>A0A1R1MJS9_9BACT</name>
<protein>
    <recommendedName>
        <fullName evidence="2 7">Glutamate racemase</fullName>
        <ecNumber evidence="2 7">5.1.1.3</ecNumber>
    </recommendedName>
</protein>
<dbReference type="PROSITE" id="PS00923">
    <property type="entry name" value="ASP_GLU_RACEMASE_1"/>
    <property type="match status" value="1"/>
</dbReference>
<dbReference type="InterPro" id="IPR018187">
    <property type="entry name" value="Asp/Glu_racemase_AS_1"/>
</dbReference>
<gene>
    <name evidence="7" type="primary">murI</name>
    <name evidence="8" type="ORF">BLW93_07225</name>
</gene>
<dbReference type="GO" id="GO:0009252">
    <property type="term" value="P:peptidoglycan biosynthetic process"/>
    <property type="evidence" value="ECO:0007669"/>
    <property type="project" value="UniProtKB-UniRule"/>
</dbReference>
<evidence type="ECO:0000313" key="8">
    <source>
        <dbReference type="EMBL" id="OMH40061.1"/>
    </source>
</evidence>
<evidence type="ECO:0000313" key="9">
    <source>
        <dbReference type="Proteomes" id="UP000187408"/>
    </source>
</evidence>
<dbReference type="GO" id="GO:0071555">
    <property type="term" value="P:cell wall organization"/>
    <property type="evidence" value="ECO:0007669"/>
    <property type="project" value="UniProtKB-KW"/>
</dbReference>
<dbReference type="InterPro" id="IPR004391">
    <property type="entry name" value="Glu_race"/>
</dbReference>
<dbReference type="Gene3D" id="3.40.50.1860">
    <property type="match status" value="2"/>
</dbReference>
<dbReference type="EC" id="5.1.1.3" evidence="2 7"/>
<keyword evidence="5 7" id="KW-0413">Isomerase</keyword>
<dbReference type="OrthoDB" id="9801055at2"/>
<dbReference type="PANTHER" id="PTHR21198:SF2">
    <property type="entry name" value="GLUTAMATE RACEMASE"/>
    <property type="match status" value="1"/>
</dbReference>
<feature type="binding site" evidence="7">
    <location>
        <begin position="185"/>
        <end position="186"/>
    </location>
    <ligand>
        <name>substrate</name>
    </ligand>
</feature>
<dbReference type="InterPro" id="IPR015942">
    <property type="entry name" value="Asp/Glu/hydantoin_racemase"/>
</dbReference>
<comment type="similarity">
    <text evidence="7">Belongs to the aspartate/glutamate racemases family.</text>
</comment>
<comment type="pathway">
    <text evidence="7">Cell wall biogenesis; peptidoglycan biosynthesis.</text>
</comment>
<keyword evidence="4 7" id="KW-0573">Peptidoglycan synthesis</keyword>
<dbReference type="Pfam" id="PF01177">
    <property type="entry name" value="Asp_Glu_race"/>
    <property type="match status" value="1"/>
</dbReference>
<feature type="active site" description="Proton donor/acceptor" evidence="7">
    <location>
        <position position="184"/>
    </location>
</feature>
<dbReference type="GO" id="GO:0008881">
    <property type="term" value="F:glutamate racemase activity"/>
    <property type="evidence" value="ECO:0007669"/>
    <property type="project" value="UniProtKB-UniRule"/>
</dbReference>
<feature type="binding site" evidence="7">
    <location>
        <begin position="74"/>
        <end position="75"/>
    </location>
    <ligand>
        <name>substrate</name>
    </ligand>
</feature>
<sequence length="262" mass="29127">MERRPIGIFDSGVGGLTVLKAIRDRFPDEDFIYFGDTARVPYGTKSERTIIRYSLENARLLRKFNVKLIVVACNTSSSYALDILEKEMDVPVLGVVKPGASAAVKATKTGNIGVIGTEATIKSGAYRREILTINPFLKIFEKPCPLFVPLIEEGWLEDEITYMVAERYLSEFKNKNIDTLVLGCTHYPLLKNVIGKVCNNIKLVDSAEETALETGKIINKVKCTGKGEVRILVSDMSNRFKKIAEMIMGDSFSIEEVSVDVC</sequence>
<dbReference type="FunFam" id="3.40.50.1860:FF:000001">
    <property type="entry name" value="Glutamate racemase"/>
    <property type="match status" value="1"/>
</dbReference>
<comment type="caution">
    <text evidence="8">The sequence shown here is derived from an EMBL/GenBank/DDBJ whole genome shotgun (WGS) entry which is preliminary data.</text>
</comment>
<keyword evidence="6 7" id="KW-0961">Cell wall biogenesis/degradation</keyword>
<evidence type="ECO:0000256" key="7">
    <source>
        <dbReference type="HAMAP-Rule" id="MF_00258"/>
    </source>
</evidence>
<dbReference type="Proteomes" id="UP000187408">
    <property type="component" value="Unassembled WGS sequence"/>
</dbReference>